<dbReference type="PIRSF" id="PIRSF015268">
    <property type="entry name" value="Virulence_RhuM"/>
    <property type="match status" value="1"/>
</dbReference>
<gene>
    <name evidence="1" type="ORF">A21D_01553</name>
</gene>
<reference evidence="2" key="1">
    <citation type="submission" date="2016-11" db="EMBL/GenBank/DDBJ databases">
        <title>Complete genome sequence of Virgibacillus pantothenticus 21D, a halophilic bacterium isolated from the deep hypersaline anoxic basin Discovery in the Mediterranean Sea.</title>
        <authorList>
            <person name="Zeaiter Z."/>
            <person name="Booth J.M."/>
            <person name="Prosdocimi E.M."/>
            <person name="Mapelli F."/>
            <person name="Fusi M."/>
            <person name="Daffonchio D."/>
            <person name="Borin S."/>
            <person name="Crotti E."/>
        </authorList>
    </citation>
    <scope>NUCLEOTIDE SEQUENCE [LARGE SCALE GENOMIC DNA]</scope>
    <source>
        <strain evidence="2">21D</strain>
    </source>
</reference>
<proteinExistence type="predicted"/>
<dbReference type="InterPro" id="IPR011204">
    <property type="entry name" value="Virulence_RhuM-like"/>
</dbReference>
<dbReference type="AlphaFoldDB" id="A0A2K9IYV7"/>
<dbReference type="PANTHER" id="PTHR35810">
    <property type="entry name" value="CYTOPLASMIC PROTEIN-RELATED"/>
    <property type="match status" value="1"/>
</dbReference>
<dbReference type="PANTHER" id="PTHR35810:SF1">
    <property type="entry name" value="CYTOPLASMIC PROTEIN"/>
    <property type="match status" value="1"/>
</dbReference>
<organism evidence="1 2">
    <name type="scientific">Virgibacillus dokdonensis</name>
    <dbReference type="NCBI Taxonomy" id="302167"/>
    <lineage>
        <taxon>Bacteria</taxon>
        <taxon>Bacillati</taxon>
        <taxon>Bacillota</taxon>
        <taxon>Bacilli</taxon>
        <taxon>Bacillales</taxon>
        <taxon>Bacillaceae</taxon>
        <taxon>Virgibacillus</taxon>
    </lineage>
</organism>
<evidence type="ECO:0000313" key="1">
    <source>
        <dbReference type="EMBL" id="AUJ24634.1"/>
    </source>
</evidence>
<evidence type="ECO:0008006" key="3">
    <source>
        <dbReference type="Google" id="ProtNLM"/>
    </source>
</evidence>
<dbReference type="STRING" id="302167.GCA_900166595_00192"/>
<dbReference type="EMBL" id="CP018622">
    <property type="protein sequence ID" value="AUJ24634.1"/>
    <property type="molecule type" value="Genomic_DNA"/>
</dbReference>
<dbReference type="Proteomes" id="UP000234237">
    <property type="component" value="Chromosome"/>
</dbReference>
<accession>A0A2K9IYV7</accession>
<dbReference type="Pfam" id="PF13310">
    <property type="entry name" value="Virulence_RhuM"/>
    <property type="match status" value="1"/>
</dbReference>
<sequence length="331" mass="39258">MQNETSILIYQTEDGNTKIDVRLENETVWMTQKGIAELFQKGVNTINEHIKNIYAEGEHRESATIRKNRIVQFEGKREVEREVAFYNLQMIIAIGYRVRSHRGTQFRQWATERLNEYLVKGFTMDDDRLKEMRNFGQDYFDELLERIRDIRASEKRFYQKITDIYATSIDYDPKAEVTQEFFATVQNKLHFAIHGQTAAELIVDRAKAEKENMGLTAWKGDKVRKTDVTVAKNYLTEKELKSLNRIVTMYLDYAEDQAERQQPMHMNDWIDKLNAFLQFNEREILENAGRISKAVADKLAIQEYETFNQHRLNKNTHDDFEQFIENKDLKR</sequence>
<evidence type="ECO:0000313" key="2">
    <source>
        <dbReference type="Proteomes" id="UP000234237"/>
    </source>
</evidence>
<protein>
    <recommendedName>
        <fullName evidence="3">Hydroxyacid dehydrogenase</fullName>
    </recommendedName>
</protein>
<name>A0A2K9IYV7_9BACI</name>
<dbReference type="KEGG" id="vpn:A21D_01553"/>